<evidence type="ECO:0000313" key="3">
    <source>
        <dbReference type="Proteomes" id="UP000247536"/>
    </source>
</evidence>
<dbReference type="Gene3D" id="3.90.550.10">
    <property type="entry name" value="Spore Coat Polysaccharide Biosynthesis Protein SpsA, Chain A"/>
    <property type="match status" value="1"/>
</dbReference>
<dbReference type="Proteomes" id="UP000247536">
    <property type="component" value="Unassembled WGS sequence"/>
</dbReference>
<dbReference type="EMBL" id="QJRY01000006">
    <property type="protein sequence ID" value="PYB71690.1"/>
    <property type="molecule type" value="Genomic_DNA"/>
</dbReference>
<keyword evidence="3" id="KW-1185">Reference proteome</keyword>
<evidence type="ECO:0000259" key="1">
    <source>
        <dbReference type="Pfam" id="PF00535"/>
    </source>
</evidence>
<comment type="caution">
    <text evidence="2">The sequence shown here is derived from an EMBL/GenBank/DDBJ whole genome shotgun (WGS) entry which is preliminary data.</text>
</comment>
<protein>
    <recommendedName>
        <fullName evidence="1">Glycosyltransferase 2-like domain-containing protein</fullName>
    </recommendedName>
</protein>
<dbReference type="RefSeq" id="WP_110792635.1">
    <property type="nucleotide sequence ID" value="NZ_QJRY01000006.1"/>
</dbReference>
<dbReference type="PANTHER" id="PTHR43179">
    <property type="entry name" value="RHAMNOSYLTRANSFERASE WBBL"/>
    <property type="match status" value="1"/>
</dbReference>
<evidence type="ECO:0000313" key="2">
    <source>
        <dbReference type="EMBL" id="PYB71690.1"/>
    </source>
</evidence>
<gene>
    <name evidence="2" type="ORF">DMY87_15870</name>
</gene>
<accession>A0ABX5NN40</accession>
<proteinExistence type="predicted"/>
<dbReference type="PANTHER" id="PTHR43179:SF7">
    <property type="entry name" value="RHAMNOSYLTRANSFERASE WBBL"/>
    <property type="match status" value="1"/>
</dbReference>
<dbReference type="Pfam" id="PF00535">
    <property type="entry name" value="Glycos_transf_2"/>
    <property type="match status" value="1"/>
</dbReference>
<dbReference type="InterPro" id="IPR029044">
    <property type="entry name" value="Nucleotide-diphossugar_trans"/>
</dbReference>
<dbReference type="SUPFAM" id="SSF53448">
    <property type="entry name" value="Nucleotide-diphospho-sugar transferases"/>
    <property type="match status" value="1"/>
</dbReference>
<name>A0ABX5NN40_9HYPH</name>
<sequence>MLKLGVVILTYNSDRDLPVCLDGILAQQGVAVDVVVVDNGSHSASRARMRQDVRDALPDVWELRAGVDIPSGYRHGDGLFVLNDRNAGYSAGNNIGARLAVSLGCEAVLIVNPDIRIDDRDYLLTLAKTLFRSDRNAVAASAIWSLAGVNENPMFEPGFVREILSPVFMLLAGLSRRRFGGNPKPGRPTGNDKLSGCCFLVRSTFLERIGYFDENVFLYCEEAILAEQVRRAGLNSVYTGEISAVHAHRTAEKGDPVRRLSLWAQSRRYYHARYRGAGKASLAALNISYQVMLAMTRLRTWVQGGLR</sequence>
<feature type="domain" description="Glycosyltransferase 2-like" evidence="1">
    <location>
        <begin position="6"/>
        <end position="151"/>
    </location>
</feature>
<reference evidence="2 3" key="1">
    <citation type="submission" date="2018-06" db="EMBL/GenBank/DDBJ databases">
        <title>Rhizobium wuzhouense sp. nov., isolated from roots of Oryza officinalis.</title>
        <authorList>
            <person name="Yuan T."/>
        </authorList>
    </citation>
    <scope>NUCLEOTIDE SEQUENCE [LARGE SCALE GENOMIC DNA]</scope>
    <source>
        <strain evidence="2 3">W44</strain>
    </source>
</reference>
<dbReference type="InterPro" id="IPR001173">
    <property type="entry name" value="Glyco_trans_2-like"/>
</dbReference>
<organism evidence="2 3">
    <name type="scientific">Rhizobium wuzhouense</name>
    <dbReference type="NCBI Taxonomy" id="1986026"/>
    <lineage>
        <taxon>Bacteria</taxon>
        <taxon>Pseudomonadati</taxon>
        <taxon>Pseudomonadota</taxon>
        <taxon>Alphaproteobacteria</taxon>
        <taxon>Hyphomicrobiales</taxon>
        <taxon>Rhizobiaceae</taxon>
        <taxon>Rhizobium/Agrobacterium group</taxon>
        <taxon>Rhizobium</taxon>
    </lineage>
</organism>